<sequence>MSEQPQTPQWTMSRVLQVVGRKNFSLTQKGTDKPALEITAEGRATLNTSLTVGGPLTLGDTVSATSGPLTVGGGLSVSGLIEAKGGIAGDGAMPKGAILMWAGDVNDLPRGWALCDGRDGRPDLRGRFPVGADGGPFALAAPGGEARHRHSVFHDYRLVSSRSARGEEFPVVTPETGQRLVFDTQEASSLPPYLPLHFIVKL</sequence>
<reference evidence="1" key="1">
    <citation type="journal article" date="2014" name="Int. J. Syst. Evol. Microbiol.">
        <title>Complete genome sequence of Corynebacterium casei LMG S-19264T (=DSM 44701T), isolated from a smear-ripened cheese.</title>
        <authorList>
            <consortium name="US DOE Joint Genome Institute (JGI-PGF)"/>
            <person name="Walter F."/>
            <person name="Albersmeier A."/>
            <person name="Kalinowski J."/>
            <person name="Ruckert C."/>
        </authorList>
    </citation>
    <scope>NUCLEOTIDE SEQUENCE</scope>
    <source>
        <strain evidence="1">VKM B-2484</strain>
    </source>
</reference>
<gene>
    <name evidence="1" type="ORF">GCM10017643_28310</name>
</gene>
<dbReference type="RefSeq" id="WP_213371356.1">
    <property type="nucleotide sequence ID" value="NZ_BSFJ01000018.1"/>
</dbReference>
<dbReference type="EMBL" id="BSFJ01000018">
    <property type="protein sequence ID" value="GLK72715.1"/>
    <property type="molecule type" value="Genomic_DNA"/>
</dbReference>
<protein>
    <submittedName>
        <fullName evidence="1">Uncharacterized protein</fullName>
    </submittedName>
</protein>
<reference evidence="1" key="2">
    <citation type="submission" date="2023-01" db="EMBL/GenBank/DDBJ databases">
        <authorList>
            <person name="Sun Q."/>
            <person name="Evtushenko L."/>
        </authorList>
    </citation>
    <scope>NUCLEOTIDE SEQUENCE</scope>
    <source>
        <strain evidence="1">VKM B-2484</strain>
    </source>
</reference>
<organism evidence="1 2">
    <name type="scientific">Ancylobacter dichloromethanicus</name>
    <dbReference type="NCBI Taxonomy" id="518825"/>
    <lineage>
        <taxon>Bacteria</taxon>
        <taxon>Pseudomonadati</taxon>
        <taxon>Pseudomonadota</taxon>
        <taxon>Alphaproteobacteria</taxon>
        <taxon>Hyphomicrobiales</taxon>
        <taxon>Xanthobacteraceae</taxon>
        <taxon>Ancylobacter</taxon>
    </lineage>
</organism>
<evidence type="ECO:0000313" key="2">
    <source>
        <dbReference type="Proteomes" id="UP001143370"/>
    </source>
</evidence>
<keyword evidence="2" id="KW-1185">Reference proteome</keyword>
<evidence type="ECO:0000313" key="1">
    <source>
        <dbReference type="EMBL" id="GLK72715.1"/>
    </source>
</evidence>
<comment type="caution">
    <text evidence="1">The sequence shown here is derived from an EMBL/GenBank/DDBJ whole genome shotgun (WGS) entry which is preliminary data.</text>
</comment>
<dbReference type="CDD" id="cd22641">
    <property type="entry name" value="C24-like"/>
    <property type="match status" value="1"/>
</dbReference>
<dbReference type="SUPFAM" id="SSF88874">
    <property type="entry name" value="Receptor-binding domain of short tail fibre protein gp12"/>
    <property type="match status" value="1"/>
</dbReference>
<name>A0A9W6N059_9HYPH</name>
<dbReference type="Proteomes" id="UP001143370">
    <property type="component" value="Unassembled WGS sequence"/>
</dbReference>
<dbReference type="AlphaFoldDB" id="A0A9W6N059"/>
<accession>A0A9W6N059</accession>
<proteinExistence type="predicted"/>